<proteinExistence type="predicted"/>
<gene>
    <name evidence="1" type="ORF">AVEN_177987_1</name>
</gene>
<name>A0A4Y2ELQ8_ARAVE</name>
<dbReference type="Proteomes" id="UP000499080">
    <property type="component" value="Unassembled WGS sequence"/>
</dbReference>
<protein>
    <submittedName>
        <fullName evidence="1">Uncharacterized protein</fullName>
    </submittedName>
</protein>
<keyword evidence="2" id="KW-1185">Reference proteome</keyword>
<evidence type="ECO:0000313" key="1">
    <source>
        <dbReference type="EMBL" id="GBM28774.1"/>
    </source>
</evidence>
<dbReference type="EMBL" id="BGPR01000619">
    <property type="protein sequence ID" value="GBM28774.1"/>
    <property type="molecule type" value="Genomic_DNA"/>
</dbReference>
<organism evidence="1 2">
    <name type="scientific">Araneus ventricosus</name>
    <name type="common">Orbweaver spider</name>
    <name type="synonym">Epeira ventricosa</name>
    <dbReference type="NCBI Taxonomy" id="182803"/>
    <lineage>
        <taxon>Eukaryota</taxon>
        <taxon>Metazoa</taxon>
        <taxon>Ecdysozoa</taxon>
        <taxon>Arthropoda</taxon>
        <taxon>Chelicerata</taxon>
        <taxon>Arachnida</taxon>
        <taxon>Araneae</taxon>
        <taxon>Araneomorphae</taxon>
        <taxon>Entelegynae</taxon>
        <taxon>Araneoidea</taxon>
        <taxon>Araneidae</taxon>
        <taxon>Araneus</taxon>
    </lineage>
</organism>
<accession>A0A4Y2ELQ8</accession>
<dbReference type="AlphaFoldDB" id="A0A4Y2ELQ8"/>
<reference evidence="1 2" key="1">
    <citation type="journal article" date="2019" name="Sci. Rep.">
        <title>Orb-weaving spider Araneus ventricosus genome elucidates the spidroin gene catalogue.</title>
        <authorList>
            <person name="Kono N."/>
            <person name="Nakamura H."/>
            <person name="Ohtoshi R."/>
            <person name="Moran D.A.P."/>
            <person name="Shinohara A."/>
            <person name="Yoshida Y."/>
            <person name="Fujiwara M."/>
            <person name="Mori M."/>
            <person name="Tomita M."/>
            <person name="Arakawa K."/>
        </authorList>
    </citation>
    <scope>NUCLEOTIDE SEQUENCE [LARGE SCALE GENOMIC DNA]</scope>
</reference>
<evidence type="ECO:0000313" key="2">
    <source>
        <dbReference type="Proteomes" id="UP000499080"/>
    </source>
</evidence>
<comment type="caution">
    <text evidence="1">The sequence shown here is derived from an EMBL/GenBank/DDBJ whole genome shotgun (WGS) entry which is preliminary data.</text>
</comment>
<sequence length="131" mass="15092">MCGRAPSCMKIVLQTHDFLLKCWNDKVAQKRFIAYTTDGTAQIVEQKISIKFCNITWRWLWGDLPIVTADFGMRRVFAKLVLKLLSANRKEDRLSAALDVLEYTENDSMNRGFMAIIQGDRVLFLNQLSQS</sequence>